<dbReference type="Pfam" id="PF02847">
    <property type="entry name" value="MA3"/>
    <property type="match status" value="1"/>
</dbReference>
<evidence type="ECO:0000259" key="6">
    <source>
        <dbReference type="PROSITE" id="PS51366"/>
    </source>
</evidence>
<proteinExistence type="predicted"/>
<protein>
    <submittedName>
        <fullName evidence="7">Pre-mRNA-splicing factor CWC22-like protein</fullName>
    </submittedName>
    <submittedName>
        <fullName evidence="8">Putative initiation factor eIF-4 gamma, MA3</fullName>
    </submittedName>
</protein>
<dbReference type="Proteomes" id="UP000002051">
    <property type="component" value="Unassembled WGS sequence"/>
</dbReference>
<keyword evidence="4" id="KW-0508">mRNA splicing</keyword>
<evidence type="ECO:0000256" key="5">
    <source>
        <dbReference type="ARBA" id="ARBA00023242"/>
    </source>
</evidence>
<reference evidence="8" key="4">
    <citation type="journal article" date="2018" name="Nat. Plants">
        <title>Whole-genome landscape of Medicago truncatula symbiotic genes.</title>
        <authorList>
            <person name="Pecrix Y."/>
            <person name="Gamas P."/>
            <person name="Carrere S."/>
        </authorList>
    </citation>
    <scope>NUCLEOTIDE SEQUENCE</scope>
    <source>
        <tissue evidence="8">Leaves</tissue>
    </source>
</reference>
<evidence type="ECO:0000313" key="9">
    <source>
        <dbReference type="EnsemblPlants" id="AES81490"/>
    </source>
</evidence>
<dbReference type="InterPro" id="IPR003891">
    <property type="entry name" value="Initiation_fac_eIF4g_MI"/>
</dbReference>
<evidence type="ECO:0000256" key="2">
    <source>
        <dbReference type="ARBA" id="ARBA00022664"/>
    </source>
</evidence>
<dbReference type="Gramene" id="rna42637">
    <property type="protein sequence ID" value="RHN47974.1"/>
    <property type="gene ID" value="gene42637"/>
</dbReference>
<reference evidence="9" key="3">
    <citation type="submission" date="2015-04" db="UniProtKB">
        <authorList>
            <consortium name="EnsemblPlants"/>
        </authorList>
    </citation>
    <scope>IDENTIFICATION</scope>
    <source>
        <strain evidence="9">cv. Jemalong A17</strain>
    </source>
</reference>
<dbReference type="PROSITE" id="PS51366">
    <property type="entry name" value="MI"/>
    <property type="match status" value="1"/>
</dbReference>
<keyword evidence="2" id="KW-0507">mRNA processing</keyword>
<dbReference type="HOGENOM" id="CLU_092651_0_0_1"/>
<dbReference type="PANTHER" id="PTHR18034">
    <property type="entry name" value="CELL CYCLE CONTROL PROTEIN CWF22-RELATED"/>
    <property type="match status" value="1"/>
</dbReference>
<gene>
    <name evidence="9" type="primary">11437938</name>
    <name evidence="7" type="ordered locus">MTR_7g093340</name>
    <name evidence="8" type="ORF">MtrunA17_Chr7g0258781</name>
</gene>
<reference evidence="7 10" key="1">
    <citation type="journal article" date="2011" name="Nature">
        <title>The Medicago genome provides insight into the evolution of rhizobial symbioses.</title>
        <authorList>
            <person name="Young N.D."/>
            <person name="Debelle F."/>
            <person name="Oldroyd G.E."/>
            <person name="Geurts R."/>
            <person name="Cannon S.B."/>
            <person name="Udvardi M.K."/>
            <person name="Benedito V.A."/>
            <person name="Mayer K.F."/>
            <person name="Gouzy J."/>
            <person name="Schoof H."/>
            <person name="Van de Peer Y."/>
            <person name="Proost S."/>
            <person name="Cook D.R."/>
            <person name="Meyers B.C."/>
            <person name="Spannagl M."/>
            <person name="Cheung F."/>
            <person name="De Mita S."/>
            <person name="Krishnakumar V."/>
            <person name="Gundlach H."/>
            <person name="Zhou S."/>
            <person name="Mudge J."/>
            <person name="Bharti A.K."/>
            <person name="Murray J.D."/>
            <person name="Naoumkina M.A."/>
            <person name="Rosen B."/>
            <person name="Silverstein K.A."/>
            <person name="Tang H."/>
            <person name="Rombauts S."/>
            <person name="Zhao P.X."/>
            <person name="Zhou P."/>
            <person name="Barbe V."/>
            <person name="Bardou P."/>
            <person name="Bechner M."/>
            <person name="Bellec A."/>
            <person name="Berger A."/>
            <person name="Berges H."/>
            <person name="Bidwell S."/>
            <person name="Bisseling T."/>
            <person name="Choisne N."/>
            <person name="Couloux A."/>
            <person name="Denny R."/>
            <person name="Deshpande S."/>
            <person name="Dai X."/>
            <person name="Doyle J.J."/>
            <person name="Dudez A.M."/>
            <person name="Farmer A.D."/>
            <person name="Fouteau S."/>
            <person name="Franken C."/>
            <person name="Gibelin C."/>
            <person name="Gish J."/>
            <person name="Goldstein S."/>
            <person name="Gonzalez A.J."/>
            <person name="Green P.J."/>
            <person name="Hallab A."/>
            <person name="Hartog M."/>
            <person name="Hua A."/>
            <person name="Humphray S.J."/>
            <person name="Jeong D.H."/>
            <person name="Jing Y."/>
            <person name="Jocker A."/>
            <person name="Kenton S.M."/>
            <person name="Kim D.J."/>
            <person name="Klee K."/>
            <person name="Lai H."/>
            <person name="Lang C."/>
            <person name="Lin S."/>
            <person name="Macmil S.L."/>
            <person name="Magdelenat G."/>
            <person name="Matthews L."/>
            <person name="McCorrison J."/>
            <person name="Monaghan E.L."/>
            <person name="Mun J.H."/>
            <person name="Najar F.Z."/>
            <person name="Nicholson C."/>
            <person name="Noirot C."/>
            <person name="O'Bleness M."/>
            <person name="Paule C.R."/>
            <person name="Poulain J."/>
            <person name="Prion F."/>
            <person name="Qin B."/>
            <person name="Qu C."/>
            <person name="Retzel E.F."/>
            <person name="Riddle C."/>
            <person name="Sallet E."/>
            <person name="Samain S."/>
            <person name="Samson N."/>
            <person name="Sanders I."/>
            <person name="Saurat O."/>
            <person name="Scarpelli C."/>
            <person name="Schiex T."/>
            <person name="Segurens B."/>
            <person name="Severin A.J."/>
            <person name="Sherrier D.J."/>
            <person name="Shi R."/>
            <person name="Sims S."/>
            <person name="Singer S.R."/>
            <person name="Sinharoy S."/>
            <person name="Sterck L."/>
            <person name="Viollet A."/>
            <person name="Wang B.B."/>
            <person name="Wang K."/>
            <person name="Wang M."/>
            <person name="Wang X."/>
            <person name="Warfsmann J."/>
            <person name="Weissenbach J."/>
            <person name="White D.D."/>
            <person name="White J.D."/>
            <person name="Wiley G.B."/>
            <person name="Wincker P."/>
            <person name="Xing Y."/>
            <person name="Yang L."/>
            <person name="Yao Z."/>
            <person name="Ying F."/>
            <person name="Zhai J."/>
            <person name="Zhou L."/>
            <person name="Zuber A."/>
            <person name="Denarie J."/>
            <person name="Dixon R.A."/>
            <person name="May G.D."/>
            <person name="Schwartz D.C."/>
            <person name="Rogers J."/>
            <person name="Quetier F."/>
            <person name="Town C.D."/>
            <person name="Roe B.A."/>
        </authorList>
    </citation>
    <scope>NUCLEOTIDE SEQUENCE [LARGE SCALE GENOMIC DNA]</scope>
    <source>
        <strain evidence="7">A17</strain>
        <strain evidence="9 10">cv. Jemalong A17</strain>
    </source>
</reference>
<dbReference type="GO" id="GO:0000398">
    <property type="term" value="P:mRNA splicing, via spliceosome"/>
    <property type="evidence" value="ECO:0000318"/>
    <property type="project" value="GO_Central"/>
</dbReference>
<evidence type="ECO:0000313" key="7">
    <source>
        <dbReference type="EMBL" id="AES81490.1"/>
    </source>
</evidence>
<name>G7KVE8_MEDTR</name>
<dbReference type="GO" id="GO:0071013">
    <property type="term" value="C:catalytic step 2 spliceosome"/>
    <property type="evidence" value="ECO:0000318"/>
    <property type="project" value="GO_Central"/>
</dbReference>
<evidence type="ECO:0000313" key="10">
    <source>
        <dbReference type="Proteomes" id="UP000002051"/>
    </source>
</evidence>
<dbReference type="OrthoDB" id="1924287at2759"/>
<dbReference type="AlphaFoldDB" id="G7KVE8"/>
<dbReference type="InterPro" id="IPR050781">
    <property type="entry name" value="CWC22_splicing_factor"/>
</dbReference>
<comment type="subcellular location">
    <subcellularLocation>
        <location evidence="1">Nucleus</location>
    </subcellularLocation>
</comment>
<dbReference type="eggNOG" id="KOG2140">
    <property type="taxonomic scope" value="Eukaryota"/>
</dbReference>
<evidence type="ECO:0000313" key="8">
    <source>
        <dbReference type="EMBL" id="RHN47974.1"/>
    </source>
</evidence>
<dbReference type="Proteomes" id="UP000265566">
    <property type="component" value="Chromosome 7"/>
</dbReference>
<dbReference type="STRING" id="3880.G7KVE8"/>
<sequence length="241" mass="28427">MAAQMYEEDGEKQMQIRDETDTNLVNLRRAIYLTIMSCLDFEEAGHKLLRIIHRQKGQEIQLCNMILQCCRYEKVYRPYYGLLGERFCMINKVYQQNFEKCFAQQLSTIHRLQTNQLRNVAQFFAHLLATSALPWNVLSYIRLTEEDTTSASRIFIKILFQELSEHLGIHVLNERLNDPAMQDCFESIFPKDSTRNTRFSINFFTSIGLGELTKNLRVYYKSLTLRSSHSSDESGRKRRRK</sequence>
<reference evidence="7 10" key="2">
    <citation type="journal article" date="2014" name="BMC Genomics">
        <title>An improved genome release (version Mt4.0) for the model legume Medicago truncatula.</title>
        <authorList>
            <person name="Tang H."/>
            <person name="Krishnakumar V."/>
            <person name="Bidwell S."/>
            <person name="Rosen B."/>
            <person name="Chan A."/>
            <person name="Zhou S."/>
            <person name="Gentzbittel L."/>
            <person name="Childs K.L."/>
            <person name="Yandell M."/>
            <person name="Gundlach H."/>
            <person name="Mayer K.F."/>
            <person name="Schwartz D.C."/>
            <person name="Town C.D."/>
        </authorList>
    </citation>
    <scope>GENOME REANNOTATION</scope>
    <source>
        <strain evidence="9 10">cv. Jemalong A17</strain>
    </source>
</reference>
<dbReference type="PANTHER" id="PTHR18034:SF3">
    <property type="entry name" value="PRE-MRNA-SPLICING FACTOR CWC22 HOMOLOG"/>
    <property type="match status" value="1"/>
</dbReference>
<accession>G7KVE8</accession>
<dbReference type="OMA" id="ECCSHER"/>
<dbReference type="KEGG" id="mtr:11437938"/>
<dbReference type="EMBL" id="CM001223">
    <property type="protein sequence ID" value="AES81490.1"/>
    <property type="molecule type" value="Genomic_DNA"/>
</dbReference>
<evidence type="ECO:0000256" key="3">
    <source>
        <dbReference type="ARBA" id="ARBA00022845"/>
    </source>
</evidence>
<keyword evidence="8" id="KW-0648">Protein biosynthesis</keyword>
<keyword evidence="3" id="KW-0810">Translation regulation</keyword>
<dbReference type="GO" id="GO:0003743">
    <property type="term" value="F:translation initiation factor activity"/>
    <property type="evidence" value="ECO:0007669"/>
    <property type="project" value="UniProtKB-KW"/>
</dbReference>
<dbReference type="SMART" id="SM00544">
    <property type="entry name" value="MA3"/>
    <property type="match status" value="1"/>
</dbReference>
<evidence type="ECO:0000256" key="1">
    <source>
        <dbReference type="ARBA" id="ARBA00004123"/>
    </source>
</evidence>
<dbReference type="EnsemblPlants" id="AES81490">
    <property type="protein sequence ID" value="AES81490"/>
    <property type="gene ID" value="MTR_7g093340"/>
</dbReference>
<dbReference type="GO" id="GO:0006417">
    <property type="term" value="P:regulation of translation"/>
    <property type="evidence" value="ECO:0007669"/>
    <property type="project" value="UniProtKB-KW"/>
</dbReference>
<evidence type="ECO:0000256" key="4">
    <source>
        <dbReference type="ARBA" id="ARBA00023187"/>
    </source>
</evidence>
<dbReference type="EMBL" id="PSQE01000007">
    <property type="protein sequence ID" value="RHN47974.1"/>
    <property type="molecule type" value="Genomic_DNA"/>
</dbReference>
<keyword evidence="5" id="KW-0539">Nucleus</keyword>
<dbReference type="PaxDb" id="3880-AES81490"/>
<dbReference type="GO" id="GO:0003723">
    <property type="term" value="F:RNA binding"/>
    <property type="evidence" value="ECO:0000318"/>
    <property type="project" value="GO_Central"/>
</dbReference>
<organism evidence="7 10">
    <name type="scientific">Medicago truncatula</name>
    <name type="common">Barrel medic</name>
    <name type="synonym">Medicago tribuloides</name>
    <dbReference type="NCBI Taxonomy" id="3880"/>
    <lineage>
        <taxon>Eukaryota</taxon>
        <taxon>Viridiplantae</taxon>
        <taxon>Streptophyta</taxon>
        <taxon>Embryophyta</taxon>
        <taxon>Tracheophyta</taxon>
        <taxon>Spermatophyta</taxon>
        <taxon>Magnoliopsida</taxon>
        <taxon>eudicotyledons</taxon>
        <taxon>Gunneridae</taxon>
        <taxon>Pentapetalae</taxon>
        <taxon>rosids</taxon>
        <taxon>fabids</taxon>
        <taxon>Fabales</taxon>
        <taxon>Fabaceae</taxon>
        <taxon>Papilionoideae</taxon>
        <taxon>50 kb inversion clade</taxon>
        <taxon>NPAAA clade</taxon>
        <taxon>Hologalegina</taxon>
        <taxon>IRL clade</taxon>
        <taxon>Trifolieae</taxon>
        <taxon>Medicago</taxon>
    </lineage>
</organism>
<keyword evidence="10" id="KW-1185">Reference proteome</keyword>
<feature type="domain" description="MI" evidence="6">
    <location>
        <begin position="26"/>
        <end position="143"/>
    </location>
</feature>
<keyword evidence="8" id="KW-0396">Initiation factor</keyword>